<dbReference type="AlphaFoldDB" id="A0A5D4TN21"/>
<keyword evidence="3" id="KW-0378">Hydrolase</keyword>
<dbReference type="Proteomes" id="UP000325054">
    <property type="component" value="Unassembled WGS sequence"/>
</dbReference>
<organism evidence="3 4">
    <name type="scientific">Rossellomorea aquimaris</name>
    <dbReference type="NCBI Taxonomy" id="189382"/>
    <lineage>
        <taxon>Bacteria</taxon>
        <taxon>Bacillati</taxon>
        <taxon>Bacillota</taxon>
        <taxon>Bacilli</taxon>
        <taxon>Bacillales</taxon>
        <taxon>Bacillaceae</taxon>
        <taxon>Rossellomorea</taxon>
    </lineage>
</organism>
<evidence type="ECO:0000313" key="3">
    <source>
        <dbReference type="EMBL" id="TYS75456.1"/>
    </source>
</evidence>
<dbReference type="GO" id="GO:0016787">
    <property type="term" value="F:hydrolase activity"/>
    <property type="evidence" value="ECO:0007669"/>
    <property type="project" value="InterPro"/>
</dbReference>
<reference evidence="3 4" key="1">
    <citation type="submission" date="2019-08" db="EMBL/GenBank/DDBJ databases">
        <title>Bacillus genomes from the desert of Cuatro Cienegas, Coahuila.</title>
        <authorList>
            <person name="Olmedo-Alvarez G."/>
        </authorList>
    </citation>
    <scope>NUCLEOTIDE SEQUENCE [LARGE SCALE GENOMIC DNA]</scope>
    <source>
        <strain evidence="3 4">CH451a_14T</strain>
    </source>
</reference>
<evidence type="ECO:0000259" key="1">
    <source>
        <dbReference type="PROSITE" id="PS51192"/>
    </source>
</evidence>
<dbReference type="RefSeq" id="WP_148992559.1">
    <property type="nucleotide sequence ID" value="NZ_VTEW01000016.1"/>
</dbReference>
<dbReference type="GO" id="GO:0005829">
    <property type="term" value="C:cytosol"/>
    <property type="evidence" value="ECO:0007669"/>
    <property type="project" value="TreeGrafter"/>
</dbReference>
<dbReference type="GO" id="GO:0003677">
    <property type="term" value="F:DNA binding"/>
    <property type="evidence" value="ECO:0007669"/>
    <property type="project" value="InterPro"/>
</dbReference>
<dbReference type="PROSITE" id="PS51192">
    <property type="entry name" value="HELICASE_ATP_BIND_1"/>
    <property type="match status" value="1"/>
</dbReference>
<dbReference type="InterPro" id="IPR041025">
    <property type="entry name" value="HNH_repeat"/>
</dbReference>
<keyword evidence="3" id="KW-0067">ATP-binding</keyword>
<dbReference type="Pfam" id="PF04851">
    <property type="entry name" value="ResIII"/>
    <property type="match status" value="1"/>
</dbReference>
<comment type="caution">
    <text evidence="3">The sequence shown here is derived from an EMBL/GenBank/DDBJ whole genome shotgun (WGS) entry which is preliminary data.</text>
</comment>
<accession>A0A5D4TN21</accession>
<dbReference type="GO" id="GO:0005524">
    <property type="term" value="F:ATP binding"/>
    <property type="evidence" value="ECO:0007669"/>
    <property type="project" value="InterPro"/>
</dbReference>
<dbReference type="InterPro" id="IPR014001">
    <property type="entry name" value="Helicase_ATP-bd"/>
</dbReference>
<dbReference type="GO" id="GO:0004386">
    <property type="term" value="F:helicase activity"/>
    <property type="evidence" value="ECO:0007669"/>
    <property type="project" value="UniProtKB-KW"/>
</dbReference>
<dbReference type="CDD" id="cd18032">
    <property type="entry name" value="DEXHc_RE_I_III_res"/>
    <property type="match status" value="1"/>
</dbReference>
<dbReference type="InterPro" id="IPR027417">
    <property type="entry name" value="P-loop_NTPase"/>
</dbReference>
<evidence type="ECO:0000313" key="4">
    <source>
        <dbReference type="Proteomes" id="UP000325054"/>
    </source>
</evidence>
<gene>
    <name evidence="3" type="ORF">FZC80_16790</name>
</gene>
<dbReference type="Pfam" id="PF00271">
    <property type="entry name" value="Helicase_C"/>
    <property type="match status" value="1"/>
</dbReference>
<dbReference type="PANTHER" id="PTHR47396">
    <property type="entry name" value="TYPE I RESTRICTION ENZYME ECOKI R PROTEIN"/>
    <property type="match status" value="1"/>
</dbReference>
<dbReference type="EMBL" id="VTEW01000016">
    <property type="protein sequence ID" value="TYS75456.1"/>
    <property type="molecule type" value="Genomic_DNA"/>
</dbReference>
<dbReference type="Pfam" id="PF18780">
    <property type="entry name" value="HNH_repeat"/>
    <property type="match status" value="1"/>
</dbReference>
<feature type="domain" description="Helicase C-terminal" evidence="2">
    <location>
        <begin position="415"/>
        <end position="576"/>
    </location>
</feature>
<protein>
    <submittedName>
        <fullName evidence="3">DNA helicase</fullName>
    </submittedName>
</protein>
<dbReference type="Gene3D" id="3.40.50.300">
    <property type="entry name" value="P-loop containing nucleotide triphosphate hydrolases"/>
    <property type="match status" value="2"/>
</dbReference>
<dbReference type="InterPro" id="IPR006935">
    <property type="entry name" value="Helicase/UvrB_N"/>
</dbReference>
<dbReference type="PROSITE" id="PS51194">
    <property type="entry name" value="HELICASE_CTER"/>
    <property type="match status" value="1"/>
</dbReference>
<keyword evidence="3" id="KW-0347">Helicase</keyword>
<proteinExistence type="predicted"/>
<feature type="domain" description="Helicase ATP-binding" evidence="1">
    <location>
        <begin position="229"/>
        <end position="377"/>
    </location>
</feature>
<dbReference type="CDD" id="cd09205">
    <property type="entry name" value="PLDc_N_DEXD_b3"/>
    <property type="match status" value="1"/>
</dbReference>
<name>A0A5D4TN21_9BACI</name>
<dbReference type="InterPro" id="IPR025202">
    <property type="entry name" value="PLD-like_dom"/>
</dbReference>
<dbReference type="SMART" id="SM00490">
    <property type="entry name" value="HELICc"/>
    <property type="match status" value="1"/>
</dbReference>
<evidence type="ECO:0000259" key="2">
    <source>
        <dbReference type="PROSITE" id="PS51194"/>
    </source>
</evidence>
<dbReference type="SUPFAM" id="SSF52540">
    <property type="entry name" value="P-loop containing nucleoside triphosphate hydrolases"/>
    <property type="match status" value="1"/>
</dbReference>
<dbReference type="InterPro" id="IPR050742">
    <property type="entry name" value="Helicase_Restrict-Modif_Enz"/>
</dbReference>
<dbReference type="OrthoDB" id="9802848at2"/>
<keyword evidence="3" id="KW-0547">Nucleotide-binding</keyword>
<dbReference type="Gene3D" id="3.30.870.10">
    <property type="entry name" value="Endonuclease Chain A"/>
    <property type="match status" value="1"/>
</dbReference>
<dbReference type="SMART" id="SM00487">
    <property type="entry name" value="DEXDc"/>
    <property type="match status" value="1"/>
</dbReference>
<sequence length="809" mass="94186">MSDIQLVTSHLGKTIKGKIQSAKSVYILTSFSMKSGVRYLKNALKLAAELKADIKLLTGDYLNITQPEALKELMSIDDRIEVRLWKSGGVSFHPKAYLIETSEGEFLVVGSSNLSASALTEGVEWNLAVQQNKELFEEVQEQFMHLFYHEKTISVNNETIKEYESEYKEYHDKYPHLIRKWTEQEEIEAMLPEEDNKRKDIGEIHEPEAEYGTIEPRFAQIEALEELEKTYDEGYKKAMVVMATGLGKTYLAAFFAKRFKRVLFVAHREEILHQAEKSFRIVMPEASTGIYNGRTKEGEADCVFASVFTLSMKKHLEAFNPNSFDLIVMDEFHHAAADSYQRLLSYFHPEFLLGITATPDRNDNRDVYALCEGNVAFKMDFLEAIQRNWLSPFQYFGVYDETDYSQIRWLGNRYDEEQLLLAQLREDMAGNIINAWEKHKQTKSLVFCSSIRQAVFLSDYFNRQGYNTVSLHSQQKDISRKEAIRQLESGTLDAIFTVDLFNEGIDIPSVDTILFVRPTESLTVFTQQIGRGLRLHSSKDYCVIIDLIGNYRHADVKLSVFDQELDGKRKKGEILPTVPESCAFEIDVKAINLINELARKQQPRKQLLLAAYRDVKQELGRRPTYLELHLKGSMGAKPYYDEWKSYHAFLEWAGELTEKEEEAFLKYEEWFREVEKTGMQKSYKMVLLSAMLERGQEHWYDPITPEEAAPYFHHYLTSEEYRKRIDFSEKSSQKLWEYDEKKVASLIKKMPMTMWSGSSKGLITLEDNKFEVHVDPAGEGINLLYQFTKEICQYRLHYFFQRREDLKNR</sequence>
<dbReference type="InterPro" id="IPR001650">
    <property type="entry name" value="Helicase_C-like"/>
</dbReference>
<dbReference type="PANTHER" id="PTHR47396:SF1">
    <property type="entry name" value="ATP-DEPENDENT HELICASE IRC3-RELATED"/>
    <property type="match status" value="1"/>
</dbReference>
<dbReference type="Pfam" id="PF13091">
    <property type="entry name" value="PLDc_2"/>
    <property type="match status" value="1"/>
</dbReference>
<dbReference type="SUPFAM" id="SSF56024">
    <property type="entry name" value="Phospholipase D/nuclease"/>
    <property type="match status" value="1"/>
</dbReference>
<dbReference type="CDD" id="cd18799">
    <property type="entry name" value="SF2_C_EcoAI-like"/>
    <property type="match status" value="1"/>
</dbReference>